<feature type="non-terminal residue" evidence="2">
    <location>
        <position position="1"/>
    </location>
</feature>
<name>A0A067EEA6_CITSI</name>
<dbReference type="SUPFAM" id="SSF53098">
    <property type="entry name" value="Ribonuclease H-like"/>
    <property type="match status" value="1"/>
</dbReference>
<dbReference type="InterPro" id="IPR025398">
    <property type="entry name" value="DUF4371"/>
</dbReference>
<sequence length="400" mass="45286">AAFCLFCYLFKVEIGNKGGGDSFVGKGFRKWRKPKKFVEHIRDVDSADNKAREKSYTRHSDKHRSDYRAHMIATIDSIQFLLKQGLAFRGHDESRDSGNRGNFLKLLCFLTDHKEDINVVTFDNAPRNLQMTSNEIQKDIVSCGAVETTNIIIKEMGDVLFSIVIDESRDISTKEQMVVVLHYVDKSGYVVERFIVIEHVTSTTSISLKEVLDKLFSIHGLSMSRLRGQRYDGASNMQGEFNGLKTLILKDNKCAYFIHCFAHQFQLALISMAKKHEDVNSLFNLVAMLVNVVGASAKHHAILQEKHAQVVIKALDDGELSSGQGLNQEITLKRSVDTRWGSHYGTLLSIITMFPSIVDVLEIMSNEGNFEQRFQATMLLKCMQSFDFEFSLLLIKKILG</sequence>
<evidence type="ECO:0000313" key="3">
    <source>
        <dbReference type="Proteomes" id="UP000027120"/>
    </source>
</evidence>
<dbReference type="PANTHER" id="PTHR11697">
    <property type="entry name" value="GENERAL TRANSCRIPTION FACTOR 2-RELATED ZINC FINGER PROTEIN"/>
    <property type="match status" value="1"/>
</dbReference>
<accession>A0A067EEA6</accession>
<feature type="domain" description="DUF4371" evidence="1">
    <location>
        <begin position="21"/>
        <end position="243"/>
    </location>
</feature>
<organism evidence="2 3">
    <name type="scientific">Citrus sinensis</name>
    <name type="common">Sweet orange</name>
    <name type="synonym">Citrus aurantium var. sinensis</name>
    <dbReference type="NCBI Taxonomy" id="2711"/>
    <lineage>
        <taxon>Eukaryota</taxon>
        <taxon>Viridiplantae</taxon>
        <taxon>Streptophyta</taxon>
        <taxon>Embryophyta</taxon>
        <taxon>Tracheophyta</taxon>
        <taxon>Spermatophyta</taxon>
        <taxon>Magnoliopsida</taxon>
        <taxon>eudicotyledons</taxon>
        <taxon>Gunneridae</taxon>
        <taxon>Pentapetalae</taxon>
        <taxon>rosids</taxon>
        <taxon>malvids</taxon>
        <taxon>Sapindales</taxon>
        <taxon>Rutaceae</taxon>
        <taxon>Aurantioideae</taxon>
        <taxon>Citrus</taxon>
    </lineage>
</organism>
<evidence type="ECO:0000259" key="1">
    <source>
        <dbReference type="Pfam" id="PF14291"/>
    </source>
</evidence>
<dbReference type="InterPro" id="IPR055298">
    <property type="entry name" value="AtLOH3-like"/>
</dbReference>
<protein>
    <recommendedName>
        <fullName evidence="1">DUF4371 domain-containing protein</fullName>
    </recommendedName>
</protein>
<dbReference type="PANTHER" id="PTHR11697:SF230">
    <property type="entry name" value="ZINC FINGER, MYM DOMAIN CONTAINING 1"/>
    <property type="match status" value="1"/>
</dbReference>
<dbReference type="EMBL" id="KK785108">
    <property type="protein sequence ID" value="KDO49557.1"/>
    <property type="molecule type" value="Genomic_DNA"/>
</dbReference>
<dbReference type="STRING" id="2711.A0A067EEA6"/>
<dbReference type="Pfam" id="PF14291">
    <property type="entry name" value="DUF4371"/>
    <property type="match status" value="1"/>
</dbReference>
<gene>
    <name evidence="2" type="ORF">CISIN_1g047913mg</name>
</gene>
<dbReference type="AlphaFoldDB" id="A0A067EEA6"/>
<proteinExistence type="predicted"/>
<reference evidence="2 3" key="1">
    <citation type="submission" date="2014-04" db="EMBL/GenBank/DDBJ databases">
        <authorList>
            <consortium name="International Citrus Genome Consortium"/>
            <person name="Gmitter F."/>
            <person name="Chen C."/>
            <person name="Farmerie W."/>
            <person name="Harkins T."/>
            <person name="Desany B."/>
            <person name="Mohiuddin M."/>
            <person name="Kodira C."/>
            <person name="Borodovsky M."/>
            <person name="Lomsadze A."/>
            <person name="Burns P."/>
            <person name="Jenkins J."/>
            <person name="Prochnik S."/>
            <person name="Shu S."/>
            <person name="Chapman J."/>
            <person name="Pitluck S."/>
            <person name="Schmutz J."/>
            <person name="Rokhsar D."/>
        </authorList>
    </citation>
    <scope>NUCLEOTIDE SEQUENCE</scope>
</reference>
<dbReference type="InterPro" id="IPR012337">
    <property type="entry name" value="RNaseH-like_sf"/>
</dbReference>
<evidence type="ECO:0000313" key="2">
    <source>
        <dbReference type="EMBL" id="KDO49557.1"/>
    </source>
</evidence>
<keyword evidence="3" id="KW-1185">Reference proteome</keyword>
<dbReference type="Proteomes" id="UP000027120">
    <property type="component" value="Unassembled WGS sequence"/>
</dbReference>